<name>A0A3L9Y323_9RHOB</name>
<dbReference type="EMBL" id="RCNT01000012">
    <property type="protein sequence ID" value="RMA40723.1"/>
    <property type="molecule type" value="Genomic_DNA"/>
</dbReference>
<keyword evidence="2" id="KW-1185">Reference proteome</keyword>
<dbReference type="Pfam" id="PF13671">
    <property type="entry name" value="AAA_33"/>
    <property type="match status" value="1"/>
</dbReference>
<keyword evidence="1" id="KW-0067">ATP-binding</keyword>
<evidence type="ECO:0000313" key="2">
    <source>
        <dbReference type="Proteomes" id="UP000281343"/>
    </source>
</evidence>
<dbReference type="RefSeq" id="WP_121899516.1">
    <property type="nucleotide sequence ID" value="NZ_RCNT01000012.1"/>
</dbReference>
<reference evidence="1 2" key="1">
    <citation type="submission" date="2018-10" db="EMBL/GenBank/DDBJ databases">
        <authorList>
            <person name="Jung H.S."/>
            <person name="Jeon C.O."/>
        </authorList>
    </citation>
    <scope>NUCLEOTIDE SEQUENCE [LARGE SCALE GENOMIC DNA]</scope>
    <source>
        <strain evidence="1 2">MA-7-27</strain>
    </source>
</reference>
<dbReference type="InterPro" id="IPR027417">
    <property type="entry name" value="P-loop_NTPase"/>
</dbReference>
<dbReference type="GO" id="GO:0005524">
    <property type="term" value="F:ATP binding"/>
    <property type="evidence" value="ECO:0007669"/>
    <property type="project" value="UniProtKB-KW"/>
</dbReference>
<dbReference type="AlphaFoldDB" id="A0A3L9Y323"/>
<sequence>MFDRAVHPIAFARLGVAILHIIEGPVGAGKTTYGATLGRKLSMPPLVLDRWMATLFRADRPDADFWTWYVERKARCIEQIWKISKDLLDCGHDVIVELGLLKSAQRFALYQRVDVTEHGYCIHVLEAPRDERLRRIKQRNETQGDTFTMIVSEDLFELASDEWEPVGAAECKGRNVLFVS</sequence>
<evidence type="ECO:0000313" key="1">
    <source>
        <dbReference type="EMBL" id="RMA40723.1"/>
    </source>
</evidence>
<dbReference type="SUPFAM" id="SSF52540">
    <property type="entry name" value="P-loop containing nucleoside triphosphate hydrolases"/>
    <property type="match status" value="1"/>
</dbReference>
<proteinExistence type="predicted"/>
<protein>
    <submittedName>
        <fullName evidence="1">ATP-binding protein</fullName>
    </submittedName>
</protein>
<dbReference type="OrthoDB" id="2639622at2"/>
<accession>A0A3L9Y323</accession>
<dbReference type="Proteomes" id="UP000281343">
    <property type="component" value="Unassembled WGS sequence"/>
</dbReference>
<gene>
    <name evidence="1" type="ORF">D9R08_17990</name>
</gene>
<keyword evidence="1" id="KW-0547">Nucleotide-binding</keyword>
<dbReference type="Gene3D" id="3.40.50.300">
    <property type="entry name" value="P-loop containing nucleotide triphosphate hydrolases"/>
    <property type="match status" value="1"/>
</dbReference>
<organism evidence="1 2">
    <name type="scientific">Rhodophyticola porphyridii</name>
    <dbReference type="NCBI Taxonomy" id="1852017"/>
    <lineage>
        <taxon>Bacteria</taxon>
        <taxon>Pseudomonadati</taxon>
        <taxon>Pseudomonadota</taxon>
        <taxon>Alphaproteobacteria</taxon>
        <taxon>Rhodobacterales</taxon>
        <taxon>Roseobacteraceae</taxon>
        <taxon>Rhodophyticola</taxon>
    </lineage>
</organism>
<comment type="caution">
    <text evidence="1">The sequence shown here is derived from an EMBL/GenBank/DDBJ whole genome shotgun (WGS) entry which is preliminary data.</text>
</comment>